<dbReference type="GO" id="GO:0008270">
    <property type="term" value="F:zinc ion binding"/>
    <property type="evidence" value="ECO:0007669"/>
    <property type="project" value="UniProtKB-KW"/>
</dbReference>
<evidence type="ECO:0000256" key="5">
    <source>
        <dbReference type="PROSITE-ProRule" id="PRU00309"/>
    </source>
</evidence>
<evidence type="ECO:0000256" key="6">
    <source>
        <dbReference type="SAM" id="Coils"/>
    </source>
</evidence>
<proteinExistence type="predicted"/>
<feature type="compositionally biased region" description="Polar residues" evidence="7">
    <location>
        <begin position="621"/>
        <end position="638"/>
    </location>
</feature>
<keyword evidence="3" id="KW-0862">Zinc</keyword>
<keyword evidence="1" id="KW-0479">Metal-binding</keyword>
<keyword evidence="6" id="KW-0175">Coiled coil</keyword>
<keyword evidence="10" id="KW-1185">Reference proteome</keyword>
<dbReference type="PROSITE" id="PS50950">
    <property type="entry name" value="ZF_THAP"/>
    <property type="match status" value="3"/>
</dbReference>
<dbReference type="OrthoDB" id="8123506at2759"/>
<feature type="domain" description="THAP-type" evidence="8">
    <location>
        <begin position="8"/>
        <end position="94"/>
    </location>
</feature>
<evidence type="ECO:0000313" key="10">
    <source>
        <dbReference type="Proteomes" id="UP000494040"/>
    </source>
</evidence>
<dbReference type="GO" id="GO:0003677">
    <property type="term" value="F:DNA binding"/>
    <property type="evidence" value="ECO:0007669"/>
    <property type="project" value="UniProtKB-UniRule"/>
</dbReference>
<evidence type="ECO:0000256" key="3">
    <source>
        <dbReference type="ARBA" id="ARBA00022833"/>
    </source>
</evidence>
<evidence type="ECO:0000256" key="1">
    <source>
        <dbReference type="ARBA" id="ARBA00022723"/>
    </source>
</evidence>
<organism evidence="9 10">
    <name type="scientific">Cimex lectularius</name>
    <name type="common">Bed bug</name>
    <name type="synonym">Acanthia lectularia</name>
    <dbReference type="NCBI Taxonomy" id="79782"/>
    <lineage>
        <taxon>Eukaryota</taxon>
        <taxon>Metazoa</taxon>
        <taxon>Ecdysozoa</taxon>
        <taxon>Arthropoda</taxon>
        <taxon>Hexapoda</taxon>
        <taxon>Insecta</taxon>
        <taxon>Pterygota</taxon>
        <taxon>Neoptera</taxon>
        <taxon>Paraneoptera</taxon>
        <taxon>Hemiptera</taxon>
        <taxon>Heteroptera</taxon>
        <taxon>Panheteroptera</taxon>
        <taxon>Cimicomorpha</taxon>
        <taxon>Cimicidae</taxon>
        <taxon>Cimex</taxon>
    </lineage>
</organism>
<dbReference type="EnsemblMetazoa" id="XM_014395302.2">
    <property type="protein sequence ID" value="XP_014250788.1"/>
    <property type="gene ID" value="LOC106667386"/>
</dbReference>
<feature type="region of interest" description="Disordered" evidence="7">
    <location>
        <begin position="621"/>
        <end position="652"/>
    </location>
</feature>
<reference evidence="9" key="1">
    <citation type="submission" date="2022-01" db="UniProtKB">
        <authorList>
            <consortium name="EnsemblMetazoa"/>
        </authorList>
    </citation>
    <scope>IDENTIFICATION</scope>
</reference>
<accession>A0A8I6RV52</accession>
<evidence type="ECO:0000313" key="9">
    <source>
        <dbReference type="EnsemblMetazoa" id="XP_014250788.1"/>
    </source>
</evidence>
<feature type="domain" description="THAP-type" evidence="8">
    <location>
        <begin position="284"/>
        <end position="367"/>
    </location>
</feature>
<dbReference type="GeneID" id="106667386"/>
<dbReference type="Pfam" id="PF05485">
    <property type="entry name" value="THAP"/>
    <property type="match status" value="3"/>
</dbReference>
<name>A0A8I6RV52_CIMLE</name>
<evidence type="ECO:0000259" key="8">
    <source>
        <dbReference type="PROSITE" id="PS50950"/>
    </source>
</evidence>
<dbReference type="SUPFAM" id="SSF57716">
    <property type="entry name" value="Glucocorticoid receptor-like (DNA-binding domain)"/>
    <property type="match status" value="4"/>
</dbReference>
<feature type="coiled-coil region" evidence="6">
    <location>
        <begin position="1031"/>
        <end position="1065"/>
    </location>
</feature>
<evidence type="ECO:0000256" key="7">
    <source>
        <dbReference type="SAM" id="MobiDB-lite"/>
    </source>
</evidence>
<keyword evidence="2 5" id="KW-0863">Zinc-finger</keyword>
<dbReference type="InterPro" id="IPR006612">
    <property type="entry name" value="THAP_Znf"/>
</dbReference>
<dbReference type="InterPro" id="IPR038441">
    <property type="entry name" value="THAP_Znf_sf"/>
</dbReference>
<protein>
    <recommendedName>
        <fullName evidence="8">THAP-type domain-containing protein</fullName>
    </recommendedName>
</protein>
<evidence type="ECO:0000256" key="2">
    <source>
        <dbReference type="ARBA" id="ARBA00022771"/>
    </source>
</evidence>
<dbReference type="Gene3D" id="6.20.210.20">
    <property type="entry name" value="THAP domain"/>
    <property type="match status" value="1"/>
</dbReference>
<feature type="domain" description="THAP-type" evidence="8">
    <location>
        <begin position="758"/>
        <end position="840"/>
    </location>
</feature>
<feature type="region of interest" description="Disordered" evidence="7">
    <location>
        <begin position="154"/>
        <end position="177"/>
    </location>
</feature>
<dbReference type="RefSeq" id="XP_014250788.1">
    <property type="nucleotide sequence ID" value="XM_014395302.2"/>
</dbReference>
<sequence length="1321" mass="152057">MNCQPNSVNKRCFVNLCTCTSQSRPEKVFFAVPTKESERQEWFDSVGQCFTKKTNQKLYCCSDHFDMKDMVISMKRDSNDVLIKLNSTARPKVQFPTINKSQTVGKDTSKTYVRVKASSFGADVTNKMECYMEVNNVGQNAGVTMSGPINLFSHENNVDNQHDSPEKVKNLSPSANTSTDKELQAKIIDLIKEFNLLRQEVTKLTESVNETLDPADFMVVYGTIIKQLYKFNKLLPDVKRFLSYTGKGTTVLKFVEDDLINMQLNISQLILKEYKQSVNKKPSLQCYKHCFVYKCKNNCQRSPLQIFLTVPKNKNTREKWFKASGTPMNEDHLSELLFCCDRHFTDKELEILCMKPSENHDVVPKPYSSALPIQKTFNFEEDAIFKDSCNKIKNICNKLRLKRYSHMHSLRKLKIGIIKKSEMIESEYKSLLSTINKHRSHFKSLQESIEKHLIINDEEEKVKADFEYTYFKIEDLLLQLYKSNDSKINSKPIQLSDCDDESSNDEIGKREFLSSSDSDVEFIPGGDEMCQMNPDCILLTGSDLETSDSEDVNQQNPDSILISDTDVEVLSDDEIISTNSTPVQISNSDIPTKSKNKNATTCKNIKSSNCDEIMQNVKSQHGSEYLQDSSNSPESVPSVQFKESDNKVDKKKKSKPFEIRSCFVPTCSNNDFTMPHKKYILVPKGKLRIKWFNSVGLNGVTTACKVYCCEDHFTVEELQKLYQKEDITYCKNIIPNRDLRTEILSNRPSISSLQNCKTPREKVCFVPSCINTSSYIPKMHFFNVPQDSNTRDMWYNSVGYVAEENDCFNQYCCADHFRNEDIMKAPGRIWLKPDACPVIVNNDTLLLPSSDSDDYVVIKEEEPEDDFSAPLLSDVELKVEEDYEEVKFKIKTEDSSDSSLFSKDGNNYEAMANCEEFLEKVEESWDKFQIVQEKIINLVNEDNKEVKIKKLTNKSYGDMKEVLNEILTQHNSDDSILKMYRELSLLKDKIDESKVPKNVTDFLLKKAPNEEKKGQSLEDNALLQYVNIKDVKKLSSMIEKMDTIKKNIEKEYEVIEEQLSKLTSLGETRKTIINKANKLLKEGNMQKGIQLLKSELTLLREKKAKEIVKLISESVEMREVSQKRWDDWIEKYWIMFNAMEDNLSNLLKKINKKNRLEKSIRTEYKKLEKKLDEIPSTDDQIKPTCDNAMGKKRIRTSAPEIDEPEQNISGESFKRSENIEEKLPFKKLKSNVFLPEKSIGIVNKACSTNDDKTEVVKKADEMLFIQPKIMTSKLEMDLYNDDEITEGYEEPELLLNQPSGDCVLTINEFETYSLNKGNSES</sequence>
<keyword evidence="4 5" id="KW-0238">DNA-binding</keyword>
<feature type="coiled-coil region" evidence="6">
    <location>
        <begin position="1136"/>
        <end position="1170"/>
    </location>
</feature>
<evidence type="ECO:0000256" key="4">
    <source>
        <dbReference type="ARBA" id="ARBA00023125"/>
    </source>
</evidence>
<feature type="compositionally biased region" description="Basic and acidic residues" evidence="7">
    <location>
        <begin position="156"/>
        <end position="169"/>
    </location>
</feature>
<dbReference type="SMART" id="SM00980">
    <property type="entry name" value="THAP"/>
    <property type="match status" value="4"/>
</dbReference>
<dbReference type="Proteomes" id="UP000494040">
    <property type="component" value="Unassembled WGS sequence"/>
</dbReference>